<dbReference type="Gene3D" id="1.20.120.450">
    <property type="entry name" value="dinb family like domain"/>
    <property type="match status" value="1"/>
</dbReference>
<dbReference type="InterPro" id="IPR010872">
    <property type="entry name" value="MDMPI_C-term_domain"/>
</dbReference>
<dbReference type="InterPro" id="IPR017517">
    <property type="entry name" value="Maleyloyr_isom"/>
</dbReference>
<feature type="domain" description="MDMPI C-terminal" evidence="1">
    <location>
        <begin position="167"/>
        <end position="260"/>
    </location>
</feature>
<dbReference type="InterPro" id="IPR024344">
    <property type="entry name" value="MDMPI_metal-binding"/>
</dbReference>
<organism evidence="3 4">
    <name type="scientific">Skermania pinensis</name>
    <dbReference type="NCBI Taxonomy" id="39122"/>
    <lineage>
        <taxon>Bacteria</taxon>
        <taxon>Bacillati</taxon>
        <taxon>Actinomycetota</taxon>
        <taxon>Actinomycetes</taxon>
        <taxon>Mycobacteriales</taxon>
        <taxon>Gordoniaceae</taxon>
        <taxon>Skermania</taxon>
    </lineage>
</organism>
<protein>
    <submittedName>
        <fullName evidence="3">Maleylpyruvate isomerase family mycothiol-dependent enzyme</fullName>
    </submittedName>
</protein>
<evidence type="ECO:0000259" key="1">
    <source>
        <dbReference type="Pfam" id="PF07398"/>
    </source>
</evidence>
<reference evidence="3" key="1">
    <citation type="submission" date="2021-07" db="EMBL/GenBank/DDBJ databases">
        <title>Candidatus Kaistella beijingensis sp. nov. isolated from a municipal wastewater treatment plant is involved in sludge foaming.</title>
        <authorList>
            <person name="Song Y."/>
            <person name="Liu S.-J."/>
        </authorList>
    </citation>
    <scope>NUCLEOTIDE SEQUENCE</scope>
    <source>
        <strain evidence="3">DSM 43998</strain>
    </source>
</reference>
<dbReference type="NCBIfam" id="TIGR03083">
    <property type="entry name" value="maleylpyruvate isomerase family mycothiol-dependent enzyme"/>
    <property type="match status" value="1"/>
</dbReference>
<dbReference type="SUPFAM" id="SSF109854">
    <property type="entry name" value="DinB/YfiT-like putative metalloenzymes"/>
    <property type="match status" value="1"/>
</dbReference>
<keyword evidence="4" id="KW-1185">Reference proteome</keyword>
<dbReference type="EMBL" id="CP079105">
    <property type="protein sequence ID" value="QXQ14713.1"/>
    <property type="molecule type" value="Genomic_DNA"/>
</dbReference>
<dbReference type="Pfam" id="PF07398">
    <property type="entry name" value="MDMPI_C"/>
    <property type="match status" value="1"/>
</dbReference>
<dbReference type="InterPro" id="IPR034660">
    <property type="entry name" value="DinB/YfiT-like"/>
</dbReference>
<accession>A0ABX8SAA5</accession>
<proteinExistence type="predicted"/>
<sequence length="271" mass="29783">MTDNQAAVTDALLETWDTLDTRLTALPAADWRTPTALPGWSVHDVVSHIVGTESMLSGAPLPACDIDVRSLDHVRNEIAVLNEYWVSALRELTAAELTSRFRTITGRRREFLTGLDAAAWAAPTPSPIGETSYGRFMRIRLFDCWMHEHDIADAVGWTVDEGGRRGELAIDEITDALAYLIGKRGKAPDGARVTLELTGPVERTYHVAVEGRARIVDALDGPATTTIRLDSRLFTRLAGGRTDADRHPDEIEFAGDTALGEHLVRRLAFTI</sequence>
<dbReference type="GO" id="GO:0016853">
    <property type="term" value="F:isomerase activity"/>
    <property type="evidence" value="ECO:0007669"/>
    <property type="project" value="UniProtKB-KW"/>
</dbReference>
<dbReference type="RefSeq" id="WP_066468433.1">
    <property type="nucleotide sequence ID" value="NZ_CBCRUZ010000004.1"/>
</dbReference>
<name>A0ABX8SAA5_9ACTN</name>
<dbReference type="Proteomes" id="UP000887023">
    <property type="component" value="Chromosome"/>
</dbReference>
<evidence type="ECO:0000313" key="3">
    <source>
        <dbReference type="EMBL" id="QXQ14713.1"/>
    </source>
</evidence>
<feature type="domain" description="Mycothiol-dependent maleylpyruvate isomerase metal-binding" evidence="2">
    <location>
        <begin position="14"/>
        <end position="152"/>
    </location>
</feature>
<dbReference type="Pfam" id="PF11716">
    <property type="entry name" value="MDMPI_N"/>
    <property type="match status" value="1"/>
</dbReference>
<gene>
    <name evidence="3" type="ORF">KV203_04745</name>
</gene>
<keyword evidence="3" id="KW-0413">Isomerase</keyword>
<evidence type="ECO:0000313" key="4">
    <source>
        <dbReference type="Proteomes" id="UP000887023"/>
    </source>
</evidence>
<evidence type="ECO:0000259" key="2">
    <source>
        <dbReference type="Pfam" id="PF11716"/>
    </source>
</evidence>